<proteinExistence type="predicted"/>
<dbReference type="RefSeq" id="WP_191253801.1">
    <property type="nucleotide sequence ID" value="NZ_BNCI01000002.1"/>
</dbReference>
<evidence type="ECO:0000313" key="3">
    <source>
        <dbReference type="Proteomes" id="UP000630923"/>
    </source>
</evidence>
<evidence type="ECO:0000313" key="2">
    <source>
        <dbReference type="EMBL" id="GHF30109.1"/>
    </source>
</evidence>
<organism evidence="2 3">
    <name type="scientific">Kordiimonas sediminis</name>
    <dbReference type="NCBI Taxonomy" id="1735581"/>
    <lineage>
        <taxon>Bacteria</taxon>
        <taxon>Pseudomonadati</taxon>
        <taxon>Pseudomonadota</taxon>
        <taxon>Alphaproteobacteria</taxon>
        <taxon>Kordiimonadales</taxon>
        <taxon>Kordiimonadaceae</taxon>
        <taxon>Kordiimonas</taxon>
    </lineage>
</organism>
<feature type="domain" description="Thiol:disulfide interchange protein DsbD N-terminal" evidence="1">
    <location>
        <begin position="59"/>
        <end position="157"/>
    </location>
</feature>
<dbReference type="Pfam" id="PF11412">
    <property type="entry name" value="DsbD_N"/>
    <property type="match status" value="1"/>
</dbReference>
<dbReference type="EMBL" id="BNCI01000002">
    <property type="protein sequence ID" value="GHF30109.1"/>
    <property type="molecule type" value="Genomic_DNA"/>
</dbReference>
<keyword evidence="3" id="KW-1185">Reference proteome</keyword>
<sequence length="287" mass="31216">MPSGIQSIINVSKHSLQALVFAGVVSLGSAVADDPVASTWQAHGEALKTRLVATAEISDDGRRLFAWEADLEDGWKTYWRSPGEAGLPVRLFTPSGATSEAGEIDIDFPVPERFELFGMETYGYGHHVMLPFRAAEDAVSFDADFMVCKEICIPFRASYDISSDQNPDPVAMIRLSPWLAKVPTKDESTDTGLTVTSTKVVGPVGRQRLIVELQSDQRLANADIMAEAEGMFQFSSPKKKLLGSGNAVRMVVMVMSGNRPEDLRGKQVRLTVVDGHGTAIDRTVTVN</sequence>
<dbReference type="Proteomes" id="UP000630923">
    <property type="component" value="Unassembled WGS sequence"/>
</dbReference>
<evidence type="ECO:0000259" key="1">
    <source>
        <dbReference type="Pfam" id="PF11412"/>
    </source>
</evidence>
<name>A0A919AX90_9PROT</name>
<comment type="caution">
    <text evidence="2">The sequence shown here is derived from an EMBL/GenBank/DDBJ whole genome shotgun (WGS) entry which is preliminary data.</text>
</comment>
<reference evidence="2" key="2">
    <citation type="submission" date="2020-09" db="EMBL/GenBank/DDBJ databases">
        <authorList>
            <person name="Sun Q."/>
            <person name="Kim S."/>
        </authorList>
    </citation>
    <scope>NUCLEOTIDE SEQUENCE</scope>
    <source>
        <strain evidence="2">KCTC 42590</strain>
    </source>
</reference>
<reference evidence="2" key="1">
    <citation type="journal article" date="2014" name="Int. J. Syst. Evol. Microbiol.">
        <title>Complete genome sequence of Corynebacterium casei LMG S-19264T (=DSM 44701T), isolated from a smear-ripened cheese.</title>
        <authorList>
            <consortium name="US DOE Joint Genome Institute (JGI-PGF)"/>
            <person name="Walter F."/>
            <person name="Albersmeier A."/>
            <person name="Kalinowski J."/>
            <person name="Ruckert C."/>
        </authorList>
    </citation>
    <scope>NUCLEOTIDE SEQUENCE</scope>
    <source>
        <strain evidence="2">KCTC 42590</strain>
    </source>
</reference>
<dbReference type="AlphaFoldDB" id="A0A919AX90"/>
<gene>
    <name evidence="2" type="ORF">GCM10017044_26830</name>
</gene>
<accession>A0A919AX90</accession>
<protein>
    <recommendedName>
        <fullName evidence="1">Thiol:disulfide interchange protein DsbD N-terminal domain-containing protein</fullName>
    </recommendedName>
</protein>
<dbReference type="InterPro" id="IPR028250">
    <property type="entry name" value="DsbDN"/>
</dbReference>